<organism evidence="1 2">
    <name type="scientific">Streptomyces rishiriensis</name>
    <dbReference type="NCBI Taxonomy" id="68264"/>
    <lineage>
        <taxon>Bacteria</taxon>
        <taxon>Bacillati</taxon>
        <taxon>Actinomycetota</taxon>
        <taxon>Actinomycetes</taxon>
        <taxon>Kitasatosporales</taxon>
        <taxon>Streptomycetaceae</taxon>
        <taxon>Streptomyces</taxon>
    </lineage>
</organism>
<proteinExistence type="predicted"/>
<gene>
    <name evidence="1" type="ORF">QF030_004806</name>
</gene>
<evidence type="ECO:0000313" key="1">
    <source>
        <dbReference type="EMBL" id="MDQ0582628.1"/>
    </source>
</evidence>
<protein>
    <submittedName>
        <fullName evidence="1">MFS superfamily sulfate permease-like transporter</fullName>
    </submittedName>
</protein>
<sequence length="157" mass="16368">MVGAVPVSAWAGLLGYVGGRLVPWREARQVWRGQRAKAVALGVTAAAIVVGNLFEGVLVGPAPAVAKTAWETAWETSHVHVETEDRGDAGLAVRVRGHATLLRLPELMDALDALPHDPAVRLESVGLRPVDHTCAAALEGWAAAGGQALVASSRMTS</sequence>
<evidence type="ECO:0000313" key="2">
    <source>
        <dbReference type="Proteomes" id="UP001230654"/>
    </source>
</evidence>
<accession>A0ABU0NV60</accession>
<comment type="caution">
    <text evidence="1">The sequence shown here is derived from an EMBL/GenBank/DDBJ whole genome shotgun (WGS) entry which is preliminary data.</text>
</comment>
<name>A0ABU0NV60_STRRH</name>
<dbReference type="Proteomes" id="UP001230654">
    <property type="component" value="Unassembled WGS sequence"/>
</dbReference>
<reference evidence="1 2" key="1">
    <citation type="submission" date="2023-07" db="EMBL/GenBank/DDBJ databases">
        <title>Comparative genomics of wheat-associated soil bacteria to identify genetic determinants of phenazine resistance.</title>
        <authorList>
            <person name="Mouncey N."/>
        </authorList>
    </citation>
    <scope>NUCLEOTIDE SEQUENCE [LARGE SCALE GENOMIC DNA]</scope>
    <source>
        <strain evidence="1 2">B2I6</strain>
    </source>
</reference>
<dbReference type="EMBL" id="JAUSWV010000002">
    <property type="protein sequence ID" value="MDQ0582628.1"/>
    <property type="molecule type" value="Genomic_DNA"/>
</dbReference>
<keyword evidence="2" id="KW-1185">Reference proteome</keyword>
<dbReference type="RefSeq" id="WP_307164711.1">
    <property type="nucleotide sequence ID" value="NZ_JAUSWV010000002.1"/>
</dbReference>